<keyword evidence="6" id="KW-0408">Iron</keyword>
<keyword evidence="7" id="KW-0503">Monooxygenase</keyword>
<evidence type="ECO:0000256" key="1">
    <source>
        <dbReference type="ARBA" id="ARBA00001971"/>
    </source>
</evidence>
<evidence type="ECO:0000256" key="7">
    <source>
        <dbReference type="ARBA" id="ARBA00023033"/>
    </source>
</evidence>
<evidence type="ECO:0000313" key="8">
    <source>
        <dbReference type="EMBL" id="PON40932.1"/>
    </source>
</evidence>
<keyword evidence="3" id="KW-0349">Heme</keyword>
<evidence type="ECO:0000256" key="5">
    <source>
        <dbReference type="ARBA" id="ARBA00023002"/>
    </source>
</evidence>
<dbReference type="SUPFAM" id="SSF48264">
    <property type="entry name" value="Cytochrome P450"/>
    <property type="match status" value="1"/>
</dbReference>
<evidence type="ECO:0000256" key="4">
    <source>
        <dbReference type="ARBA" id="ARBA00022723"/>
    </source>
</evidence>
<evidence type="ECO:0000256" key="6">
    <source>
        <dbReference type="ARBA" id="ARBA00023004"/>
    </source>
</evidence>
<keyword evidence="9" id="KW-1185">Reference proteome</keyword>
<organism evidence="8 9">
    <name type="scientific">Trema orientale</name>
    <name type="common">Charcoal tree</name>
    <name type="synonym">Celtis orientalis</name>
    <dbReference type="NCBI Taxonomy" id="63057"/>
    <lineage>
        <taxon>Eukaryota</taxon>
        <taxon>Viridiplantae</taxon>
        <taxon>Streptophyta</taxon>
        <taxon>Embryophyta</taxon>
        <taxon>Tracheophyta</taxon>
        <taxon>Spermatophyta</taxon>
        <taxon>Magnoliopsida</taxon>
        <taxon>eudicotyledons</taxon>
        <taxon>Gunneridae</taxon>
        <taxon>Pentapetalae</taxon>
        <taxon>rosids</taxon>
        <taxon>fabids</taxon>
        <taxon>Rosales</taxon>
        <taxon>Cannabaceae</taxon>
        <taxon>Trema</taxon>
    </lineage>
</organism>
<proteinExistence type="inferred from homology"/>
<dbReference type="PANTHER" id="PTHR47955">
    <property type="entry name" value="CYTOCHROME P450 FAMILY 71 PROTEIN"/>
    <property type="match status" value="1"/>
</dbReference>
<dbReference type="EMBL" id="JXTC01000676">
    <property type="protein sequence ID" value="PON40932.1"/>
    <property type="molecule type" value="Genomic_DNA"/>
</dbReference>
<comment type="similarity">
    <text evidence="2">Belongs to the cytochrome P450 family.</text>
</comment>
<protein>
    <submittedName>
        <fullName evidence="8">Cytochrome P</fullName>
    </submittedName>
</protein>
<dbReference type="Pfam" id="PF00067">
    <property type="entry name" value="p450"/>
    <property type="match status" value="1"/>
</dbReference>
<evidence type="ECO:0000256" key="3">
    <source>
        <dbReference type="ARBA" id="ARBA00022617"/>
    </source>
</evidence>
<dbReference type="GO" id="GO:0016705">
    <property type="term" value="F:oxidoreductase activity, acting on paired donors, with incorporation or reduction of molecular oxygen"/>
    <property type="evidence" value="ECO:0007669"/>
    <property type="project" value="InterPro"/>
</dbReference>
<dbReference type="InParanoid" id="A0A2P5AWJ2"/>
<evidence type="ECO:0000256" key="2">
    <source>
        <dbReference type="ARBA" id="ARBA00010617"/>
    </source>
</evidence>
<dbReference type="GO" id="GO:0004497">
    <property type="term" value="F:monooxygenase activity"/>
    <property type="evidence" value="ECO:0007669"/>
    <property type="project" value="UniProtKB-KW"/>
</dbReference>
<comment type="cofactor">
    <cofactor evidence="1">
        <name>heme</name>
        <dbReference type="ChEBI" id="CHEBI:30413"/>
    </cofactor>
</comment>
<dbReference type="STRING" id="63057.A0A2P5AWJ2"/>
<dbReference type="AlphaFoldDB" id="A0A2P5AWJ2"/>
<dbReference type="GO" id="GO:0020037">
    <property type="term" value="F:heme binding"/>
    <property type="evidence" value="ECO:0007669"/>
    <property type="project" value="InterPro"/>
</dbReference>
<sequence>MLGMYANDVLCRVAFGRDFTKGGDYDRQGFHDLLDEYQELLGGLQVGDFFPSLEQIVATVTGMKRRVDSAFKRFDTLFDRIIAEHLDPNRNKDETKDLVDVLLDLHKNSSGDMPLTIENIKALILVSSAS</sequence>
<dbReference type="PANTHER" id="PTHR47955:SF19">
    <property type="entry name" value="CYTOCHROME P450 71A9-LIKE ISOFORM X1"/>
    <property type="match status" value="1"/>
</dbReference>
<dbReference type="InterPro" id="IPR036396">
    <property type="entry name" value="Cyt_P450_sf"/>
</dbReference>
<dbReference type="GO" id="GO:0005506">
    <property type="term" value="F:iron ion binding"/>
    <property type="evidence" value="ECO:0007669"/>
    <property type="project" value="InterPro"/>
</dbReference>
<gene>
    <name evidence="8" type="ORF">TorRG33x02_339340</name>
</gene>
<name>A0A2P5AWJ2_TREOI</name>
<accession>A0A2P5AWJ2</accession>
<dbReference type="OrthoDB" id="1733808at2759"/>
<evidence type="ECO:0000313" key="9">
    <source>
        <dbReference type="Proteomes" id="UP000237000"/>
    </source>
</evidence>
<reference evidence="9" key="1">
    <citation type="submission" date="2016-06" db="EMBL/GenBank/DDBJ databases">
        <title>Parallel loss of symbiosis genes in relatives of nitrogen-fixing non-legume Parasponia.</title>
        <authorList>
            <person name="Van Velzen R."/>
            <person name="Holmer R."/>
            <person name="Bu F."/>
            <person name="Rutten L."/>
            <person name="Van Zeijl A."/>
            <person name="Liu W."/>
            <person name="Santuari L."/>
            <person name="Cao Q."/>
            <person name="Sharma T."/>
            <person name="Shen D."/>
            <person name="Roswanjaya Y."/>
            <person name="Wardhani T."/>
            <person name="Kalhor M.S."/>
            <person name="Jansen J."/>
            <person name="Van den Hoogen J."/>
            <person name="Gungor B."/>
            <person name="Hartog M."/>
            <person name="Hontelez J."/>
            <person name="Verver J."/>
            <person name="Yang W.-C."/>
            <person name="Schijlen E."/>
            <person name="Repin R."/>
            <person name="Schilthuizen M."/>
            <person name="Schranz E."/>
            <person name="Heidstra R."/>
            <person name="Miyata K."/>
            <person name="Fedorova E."/>
            <person name="Kohlen W."/>
            <person name="Bisseling T."/>
            <person name="Smit S."/>
            <person name="Geurts R."/>
        </authorList>
    </citation>
    <scope>NUCLEOTIDE SEQUENCE [LARGE SCALE GENOMIC DNA]</scope>
    <source>
        <strain evidence="9">cv. RG33-2</strain>
    </source>
</reference>
<comment type="caution">
    <text evidence="8">The sequence shown here is derived from an EMBL/GenBank/DDBJ whole genome shotgun (WGS) entry which is preliminary data.</text>
</comment>
<dbReference type="InterPro" id="IPR001128">
    <property type="entry name" value="Cyt_P450"/>
</dbReference>
<dbReference type="Proteomes" id="UP000237000">
    <property type="component" value="Unassembled WGS sequence"/>
</dbReference>
<keyword evidence="4" id="KW-0479">Metal-binding</keyword>
<dbReference type="Gene3D" id="1.10.630.10">
    <property type="entry name" value="Cytochrome P450"/>
    <property type="match status" value="1"/>
</dbReference>
<keyword evidence="5" id="KW-0560">Oxidoreductase</keyword>